<comment type="caution">
    <text evidence="2">The sequence shown here is derived from an EMBL/GenBank/DDBJ whole genome shotgun (WGS) entry which is preliminary data.</text>
</comment>
<name>A0A087B9T9_9BIFI</name>
<feature type="domain" description="Pua-like" evidence="1">
    <location>
        <begin position="6"/>
        <end position="119"/>
    </location>
</feature>
<dbReference type="eggNOG" id="ENOG502ZTJQ">
    <property type="taxonomic scope" value="Bacteria"/>
</dbReference>
<accession>A0A087B9T9</accession>
<evidence type="ECO:0000313" key="2">
    <source>
        <dbReference type="EMBL" id="KFI67789.1"/>
    </source>
</evidence>
<dbReference type="AlphaFoldDB" id="A0A087B9T9"/>
<gene>
    <name evidence="2" type="ORF">BMAGN_5009</name>
</gene>
<dbReference type="Proteomes" id="UP000029052">
    <property type="component" value="Unassembled WGS sequence"/>
</dbReference>
<dbReference type="STRING" id="1692.BMAGN_5009"/>
<sequence length="147" mass="16857">MKTIALRFAENFAPDCGTIKAHRELIDQLGHVWYGKLGNPVSEKVAKDILKEDDPQILLIHSGGQDRWWAYVSEIQRDILPLEEIPSYYRNKADDFGCWFKVSKFEKAPKNVMSHCFVTSSGKSLTSASRHSMSSYFIIEYRPEKNG</sequence>
<evidence type="ECO:0000313" key="3">
    <source>
        <dbReference type="Proteomes" id="UP000029052"/>
    </source>
</evidence>
<dbReference type="InterPro" id="IPR057406">
    <property type="entry name" value="Pua-like_dom"/>
</dbReference>
<dbReference type="EMBL" id="JGZB01000008">
    <property type="protein sequence ID" value="KFI67789.1"/>
    <property type="molecule type" value="Genomic_DNA"/>
</dbReference>
<organism evidence="2 3">
    <name type="scientific">Bifidobacterium magnum</name>
    <dbReference type="NCBI Taxonomy" id="1692"/>
    <lineage>
        <taxon>Bacteria</taxon>
        <taxon>Bacillati</taxon>
        <taxon>Actinomycetota</taxon>
        <taxon>Actinomycetes</taxon>
        <taxon>Bifidobacteriales</taxon>
        <taxon>Bifidobacteriaceae</taxon>
        <taxon>Bifidobacterium</taxon>
    </lineage>
</organism>
<evidence type="ECO:0000259" key="1">
    <source>
        <dbReference type="Pfam" id="PF24405"/>
    </source>
</evidence>
<dbReference type="Pfam" id="PF24405">
    <property type="entry name" value="Pua-like"/>
    <property type="match status" value="1"/>
</dbReference>
<proteinExistence type="predicted"/>
<reference evidence="2 3" key="1">
    <citation type="submission" date="2014-03" db="EMBL/GenBank/DDBJ databases">
        <title>Genomics of Bifidobacteria.</title>
        <authorList>
            <person name="Ventura M."/>
            <person name="Milani C."/>
            <person name="Lugli G.A."/>
        </authorList>
    </citation>
    <scope>NUCLEOTIDE SEQUENCE [LARGE SCALE GENOMIC DNA]</scope>
    <source>
        <strain evidence="2 3">LMG 11591</strain>
    </source>
</reference>
<keyword evidence="3" id="KW-1185">Reference proteome</keyword>
<dbReference type="RefSeq" id="WP_152593303.1">
    <property type="nucleotide sequence ID" value="NZ_JGZB01000008.1"/>
</dbReference>
<protein>
    <recommendedName>
        <fullName evidence="1">Pua-like domain-containing protein</fullName>
    </recommendedName>
</protein>